<comment type="caution">
    <text evidence="2">The sequence shown here is derived from an EMBL/GenBank/DDBJ whole genome shotgun (WGS) entry which is preliminary data.</text>
</comment>
<keyword evidence="3" id="KW-1185">Reference proteome</keyword>
<dbReference type="PANTHER" id="PTHR42663">
    <property type="entry name" value="HYDROLASE C777.06C-RELATED-RELATED"/>
    <property type="match status" value="1"/>
</dbReference>
<protein>
    <recommendedName>
        <fullName evidence="1">Metallo-beta-lactamase domain-containing protein</fullName>
    </recommendedName>
</protein>
<dbReference type="Pfam" id="PF12706">
    <property type="entry name" value="Lactamase_B_2"/>
    <property type="match status" value="1"/>
</dbReference>
<dbReference type="InterPro" id="IPR036866">
    <property type="entry name" value="RibonucZ/Hydroxyglut_hydro"/>
</dbReference>
<sequence>MKIKYLGTAAYEGFPGLFCECEACQKANAEGGKNIRLRASMTINEDTLIDFGPDIYMQKLRYNLNLANIRHFIMTHSHSDHFNPFDLMARSEGNYSHFQGENKGSKVNVYGNEKVKEFFDFAVKVEFGGHQDFMNYIEVVPFKTYEVGKLKVTPLLAQHQPDEKSLIYLIEEERRTLLYANDTGIFPEATYEYLQNVKLDVVSLDCTHGARYAGGSGHLGLETCVQTKERLLNMGSACEETTFIITHFSHNGGLCHEDLEKVAIPHGFVVAYDGMEMKI</sequence>
<dbReference type="AlphaFoldDB" id="A0A926EIQ9"/>
<dbReference type="SUPFAM" id="SSF56281">
    <property type="entry name" value="Metallo-hydrolase/oxidoreductase"/>
    <property type="match status" value="1"/>
</dbReference>
<feature type="domain" description="Metallo-beta-lactamase" evidence="1">
    <location>
        <begin position="48"/>
        <end position="231"/>
    </location>
</feature>
<dbReference type="PANTHER" id="PTHR42663:SF6">
    <property type="entry name" value="HYDROLASE C777.06C-RELATED"/>
    <property type="match status" value="1"/>
</dbReference>
<name>A0A926EIQ9_9FIRM</name>
<evidence type="ECO:0000313" key="2">
    <source>
        <dbReference type="EMBL" id="MBC8581008.1"/>
    </source>
</evidence>
<dbReference type="RefSeq" id="WP_177670930.1">
    <property type="nucleotide sequence ID" value="NZ_JACRSY010000034.1"/>
</dbReference>
<dbReference type="EMBL" id="JACRSY010000034">
    <property type="protein sequence ID" value="MBC8581008.1"/>
    <property type="molecule type" value="Genomic_DNA"/>
</dbReference>
<dbReference type="InterPro" id="IPR001279">
    <property type="entry name" value="Metallo-B-lactamas"/>
</dbReference>
<proteinExistence type="predicted"/>
<evidence type="ECO:0000313" key="3">
    <source>
        <dbReference type="Proteomes" id="UP000655830"/>
    </source>
</evidence>
<reference evidence="2" key="1">
    <citation type="submission" date="2020-08" db="EMBL/GenBank/DDBJ databases">
        <title>Genome public.</title>
        <authorList>
            <person name="Liu C."/>
            <person name="Sun Q."/>
        </authorList>
    </citation>
    <scope>NUCLEOTIDE SEQUENCE</scope>
    <source>
        <strain evidence="2">NSJ-12</strain>
    </source>
</reference>
<accession>A0A926EIQ9</accession>
<organism evidence="2 3">
    <name type="scientific">Zhenhengia yiwuensis</name>
    <dbReference type="NCBI Taxonomy" id="2763666"/>
    <lineage>
        <taxon>Bacteria</taxon>
        <taxon>Bacillati</taxon>
        <taxon>Bacillota</taxon>
        <taxon>Clostridia</taxon>
        <taxon>Lachnospirales</taxon>
        <taxon>Lachnospiraceae</taxon>
        <taxon>Zhenhengia</taxon>
    </lineage>
</organism>
<evidence type="ECO:0000259" key="1">
    <source>
        <dbReference type="Pfam" id="PF12706"/>
    </source>
</evidence>
<gene>
    <name evidence="2" type="ORF">H8718_15945</name>
</gene>
<dbReference type="Proteomes" id="UP000655830">
    <property type="component" value="Unassembled WGS sequence"/>
</dbReference>
<dbReference type="Gene3D" id="3.60.15.10">
    <property type="entry name" value="Ribonuclease Z/Hydroxyacylglutathione hydrolase-like"/>
    <property type="match status" value="1"/>
</dbReference>